<dbReference type="AlphaFoldDB" id="A0A6L2K7I1"/>
<dbReference type="EMBL" id="BKCJ010001788">
    <property type="protein sequence ID" value="GEU44025.1"/>
    <property type="molecule type" value="Genomic_DNA"/>
</dbReference>
<comment type="caution">
    <text evidence="1">The sequence shown here is derived from an EMBL/GenBank/DDBJ whole genome shotgun (WGS) entry which is preliminary data.</text>
</comment>
<evidence type="ECO:0000313" key="1">
    <source>
        <dbReference type="EMBL" id="GEU44025.1"/>
    </source>
</evidence>
<reference evidence="1" key="1">
    <citation type="journal article" date="2019" name="Sci. Rep.">
        <title>Draft genome of Tanacetum cinerariifolium, the natural source of mosquito coil.</title>
        <authorList>
            <person name="Yamashiro T."/>
            <person name="Shiraishi A."/>
            <person name="Satake H."/>
            <person name="Nakayama K."/>
        </authorList>
    </citation>
    <scope>NUCLEOTIDE SEQUENCE</scope>
</reference>
<proteinExistence type="predicted"/>
<accession>A0A6L2K7I1</accession>
<organism evidence="1">
    <name type="scientific">Tanacetum cinerariifolium</name>
    <name type="common">Dalmatian daisy</name>
    <name type="synonym">Chrysanthemum cinerariifolium</name>
    <dbReference type="NCBI Taxonomy" id="118510"/>
    <lineage>
        <taxon>Eukaryota</taxon>
        <taxon>Viridiplantae</taxon>
        <taxon>Streptophyta</taxon>
        <taxon>Embryophyta</taxon>
        <taxon>Tracheophyta</taxon>
        <taxon>Spermatophyta</taxon>
        <taxon>Magnoliopsida</taxon>
        <taxon>eudicotyledons</taxon>
        <taxon>Gunneridae</taxon>
        <taxon>Pentapetalae</taxon>
        <taxon>asterids</taxon>
        <taxon>campanulids</taxon>
        <taxon>Asterales</taxon>
        <taxon>Asteraceae</taxon>
        <taxon>Asteroideae</taxon>
        <taxon>Anthemideae</taxon>
        <taxon>Anthemidinae</taxon>
        <taxon>Tanacetum</taxon>
    </lineage>
</organism>
<sequence>MYKSCELQCRRAGPVFSEGAHVNNIQNTQAVYNELPDLASLCLKTERPFLQRCGALPQQLQIDDDPRLHVAMKNEPVQLTVKDPSRFMTTKATMISNVTRRFSELLPGISHLFIDVKSYHLLNSEDHANFLKKNNRNPAE</sequence>
<name>A0A6L2K7I1_TANCI</name>
<protein>
    <submittedName>
        <fullName evidence="1">Uncharacterized protein</fullName>
    </submittedName>
</protein>
<gene>
    <name evidence="1" type="ORF">Tci_016003</name>
</gene>